<dbReference type="GO" id="GO:0004519">
    <property type="term" value="F:endonuclease activity"/>
    <property type="evidence" value="ECO:0007669"/>
    <property type="project" value="UniProtKB-KW"/>
</dbReference>
<feature type="signal peptide" evidence="8">
    <location>
        <begin position="1"/>
        <end position="21"/>
    </location>
</feature>
<keyword evidence="7" id="KW-0325">Glycoprotein</keyword>
<evidence type="ECO:0000313" key="9">
    <source>
        <dbReference type="EMBL" id="KAF4631903.1"/>
    </source>
</evidence>
<dbReference type="PANTHER" id="PTHR33146">
    <property type="entry name" value="ENDONUCLEASE 4"/>
    <property type="match status" value="1"/>
</dbReference>
<evidence type="ECO:0000256" key="6">
    <source>
        <dbReference type="ARBA" id="ARBA00023157"/>
    </source>
</evidence>
<keyword evidence="8" id="KW-0732">Signal</keyword>
<keyword evidence="3" id="KW-0479">Metal-binding</keyword>
<dbReference type="SUPFAM" id="SSF48537">
    <property type="entry name" value="Phospholipase C/P1 nuclease"/>
    <property type="match status" value="1"/>
</dbReference>
<evidence type="ECO:0000256" key="8">
    <source>
        <dbReference type="SAM" id="SignalP"/>
    </source>
</evidence>
<comment type="similarity">
    <text evidence="1">Belongs to the nuclease type I family.</text>
</comment>
<dbReference type="AlphaFoldDB" id="A0A8H4W2M9"/>
<dbReference type="GO" id="GO:0046872">
    <property type="term" value="F:metal ion binding"/>
    <property type="evidence" value="ECO:0007669"/>
    <property type="project" value="UniProtKB-KW"/>
</dbReference>
<name>A0A8H4W2M9_9HELO</name>
<keyword evidence="4" id="KW-0255">Endonuclease</keyword>
<dbReference type="Pfam" id="PF02265">
    <property type="entry name" value="S1-P1_nuclease"/>
    <property type="match status" value="1"/>
</dbReference>
<sequence length="299" mass="32848">MKFSNFSSVLSLLSLIPASQAWGTLGHHTVAYVATNFVHPKTRVLFQSILNDITPSYLANIATWADTMRYVQGWGWSAPLHFIDAEDDPPHSCAVKYSRDCGEHGCIVGAIQNFTQQLLNPSLGAVQRSQAAKFIVHFLGDIHQPLHDEGMAKGGNGIHVIFDGDEFNKYYKPLNLHSVWDTTIPEKIVGGNTLLDAENWAANLTTAIETGIYKTQVGAWTNSMNLADPASTALSWASETNVFVCTTVMPNGREAIEGTELNGTYYEASAPVIELQIARAGYRLARWMDLIAGNFKTEL</sequence>
<evidence type="ECO:0000313" key="10">
    <source>
        <dbReference type="Proteomes" id="UP000566819"/>
    </source>
</evidence>
<reference evidence="9 10" key="1">
    <citation type="submission" date="2020-03" db="EMBL/GenBank/DDBJ databases">
        <title>Draft Genome Sequence of Cudoniella acicularis.</title>
        <authorList>
            <person name="Buettner E."/>
            <person name="Kellner H."/>
        </authorList>
    </citation>
    <scope>NUCLEOTIDE SEQUENCE [LARGE SCALE GENOMIC DNA]</scope>
    <source>
        <strain evidence="9 10">DSM 108380</strain>
    </source>
</reference>
<dbReference type="InterPro" id="IPR003154">
    <property type="entry name" value="S1/P1nuclease"/>
</dbReference>
<dbReference type="GO" id="GO:0003676">
    <property type="term" value="F:nucleic acid binding"/>
    <property type="evidence" value="ECO:0007669"/>
    <property type="project" value="InterPro"/>
</dbReference>
<evidence type="ECO:0000256" key="3">
    <source>
        <dbReference type="ARBA" id="ARBA00022723"/>
    </source>
</evidence>
<dbReference type="CDD" id="cd11010">
    <property type="entry name" value="S1-P1_nuclease"/>
    <property type="match status" value="1"/>
</dbReference>
<dbReference type="PANTHER" id="PTHR33146:SF26">
    <property type="entry name" value="ENDONUCLEASE 4"/>
    <property type="match status" value="1"/>
</dbReference>
<organism evidence="9 10">
    <name type="scientific">Cudoniella acicularis</name>
    <dbReference type="NCBI Taxonomy" id="354080"/>
    <lineage>
        <taxon>Eukaryota</taxon>
        <taxon>Fungi</taxon>
        <taxon>Dikarya</taxon>
        <taxon>Ascomycota</taxon>
        <taxon>Pezizomycotina</taxon>
        <taxon>Leotiomycetes</taxon>
        <taxon>Helotiales</taxon>
        <taxon>Tricladiaceae</taxon>
        <taxon>Cudoniella</taxon>
    </lineage>
</organism>
<dbReference type="InterPro" id="IPR008947">
    <property type="entry name" value="PLipase_C/P1_nuclease_dom_sf"/>
</dbReference>
<gene>
    <name evidence="9" type="ORF">G7Y89_g6224</name>
</gene>
<comment type="caution">
    <text evidence="9">The sequence shown here is derived from an EMBL/GenBank/DDBJ whole genome shotgun (WGS) entry which is preliminary data.</text>
</comment>
<evidence type="ECO:0000256" key="2">
    <source>
        <dbReference type="ARBA" id="ARBA00022722"/>
    </source>
</evidence>
<keyword evidence="2" id="KW-0540">Nuclease</keyword>
<dbReference type="Gene3D" id="1.10.575.10">
    <property type="entry name" value="P1 Nuclease"/>
    <property type="match status" value="1"/>
</dbReference>
<keyword evidence="6" id="KW-1015">Disulfide bond</keyword>
<protein>
    <recommendedName>
        <fullName evidence="11">Nuclease S1</fullName>
    </recommendedName>
</protein>
<dbReference type="Proteomes" id="UP000566819">
    <property type="component" value="Unassembled WGS sequence"/>
</dbReference>
<proteinExistence type="inferred from homology"/>
<evidence type="ECO:0000256" key="1">
    <source>
        <dbReference type="ARBA" id="ARBA00009547"/>
    </source>
</evidence>
<keyword evidence="5" id="KW-0378">Hydrolase</keyword>
<feature type="chain" id="PRO_5034168768" description="Nuclease S1" evidence="8">
    <location>
        <begin position="22"/>
        <end position="299"/>
    </location>
</feature>
<evidence type="ECO:0000256" key="4">
    <source>
        <dbReference type="ARBA" id="ARBA00022759"/>
    </source>
</evidence>
<dbReference type="GO" id="GO:0016788">
    <property type="term" value="F:hydrolase activity, acting on ester bonds"/>
    <property type="evidence" value="ECO:0007669"/>
    <property type="project" value="InterPro"/>
</dbReference>
<dbReference type="GO" id="GO:0006308">
    <property type="term" value="P:DNA catabolic process"/>
    <property type="evidence" value="ECO:0007669"/>
    <property type="project" value="InterPro"/>
</dbReference>
<dbReference type="EMBL" id="JAAMPI010000398">
    <property type="protein sequence ID" value="KAF4631903.1"/>
    <property type="molecule type" value="Genomic_DNA"/>
</dbReference>
<evidence type="ECO:0008006" key="11">
    <source>
        <dbReference type="Google" id="ProtNLM"/>
    </source>
</evidence>
<keyword evidence="10" id="KW-1185">Reference proteome</keyword>
<dbReference type="OrthoDB" id="441446at2759"/>
<evidence type="ECO:0000256" key="5">
    <source>
        <dbReference type="ARBA" id="ARBA00022801"/>
    </source>
</evidence>
<accession>A0A8H4W2M9</accession>
<evidence type="ECO:0000256" key="7">
    <source>
        <dbReference type="ARBA" id="ARBA00023180"/>
    </source>
</evidence>